<evidence type="ECO:0000256" key="2">
    <source>
        <dbReference type="ARBA" id="ARBA00022989"/>
    </source>
</evidence>
<evidence type="ECO:0000313" key="6">
    <source>
        <dbReference type="EMBL" id="SCZ70515.1"/>
    </source>
</evidence>
<dbReference type="OrthoDB" id="7284889at2"/>
<evidence type="ECO:0000313" key="7">
    <source>
        <dbReference type="Proteomes" id="UP000198767"/>
    </source>
</evidence>
<keyword evidence="1 4" id="KW-0812">Transmembrane</keyword>
<dbReference type="Pfam" id="PF04588">
    <property type="entry name" value="HIG_1_N"/>
    <property type="match status" value="1"/>
</dbReference>
<gene>
    <name evidence="6" type="ORF">SAMN04488118_110144</name>
</gene>
<protein>
    <submittedName>
        <fullName evidence="6">Hypoxia induced protein conserved region</fullName>
    </submittedName>
</protein>
<name>A0A1G5R8V4_9RHOB</name>
<feature type="domain" description="HIG1" evidence="5">
    <location>
        <begin position="1"/>
        <end position="66"/>
    </location>
</feature>
<dbReference type="NCBIfam" id="NF033233">
    <property type="entry name" value="twin_helix"/>
    <property type="match status" value="1"/>
</dbReference>
<organism evidence="6 7">
    <name type="scientific">Epibacterium ulvae</name>
    <dbReference type="NCBI Taxonomy" id="1156985"/>
    <lineage>
        <taxon>Bacteria</taxon>
        <taxon>Pseudomonadati</taxon>
        <taxon>Pseudomonadota</taxon>
        <taxon>Alphaproteobacteria</taxon>
        <taxon>Rhodobacterales</taxon>
        <taxon>Roseobacteraceae</taxon>
        <taxon>Epibacterium</taxon>
    </lineage>
</organism>
<evidence type="ECO:0000256" key="3">
    <source>
        <dbReference type="ARBA" id="ARBA00023136"/>
    </source>
</evidence>
<evidence type="ECO:0000256" key="1">
    <source>
        <dbReference type="ARBA" id="ARBA00022692"/>
    </source>
</evidence>
<dbReference type="STRING" id="1156985.SAMN04488118_110144"/>
<evidence type="ECO:0000256" key="4">
    <source>
        <dbReference type="SAM" id="Phobius"/>
    </source>
</evidence>
<keyword evidence="3 4" id="KW-0472">Membrane</keyword>
<keyword evidence="7" id="KW-1185">Reference proteome</keyword>
<keyword evidence="2 4" id="KW-1133">Transmembrane helix</keyword>
<accession>A0A1G5R8V4</accession>
<dbReference type="PROSITE" id="PS51503">
    <property type="entry name" value="HIG1"/>
    <property type="match status" value="1"/>
</dbReference>
<dbReference type="AlphaFoldDB" id="A0A1G5R8V4"/>
<proteinExistence type="predicted"/>
<dbReference type="EMBL" id="FMWG01000010">
    <property type="protein sequence ID" value="SCZ70515.1"/>
    <property type="molecule type" value="Genomic_DNA"/>
</dbReference>
<sequence>MDLSFYILGLLGVTATAIVLVIGLGSFGKGGAFHRKHSNTLMRLRLLFQFIAVVLLLIFMYLRQGA</sequence>
<evidence type="ECO:0000259" key="5">
    <source>
        <dbReference type="PROSITE" id="PS51503"/>
    </source>
</evidence>
<feature type="transmembrane region" description="Helical" evidence="4">
    <location>
        <begin position="46"/>
        <end position="62"/>
    </location>
</feature>
<dbReference type="InterPro" id="IPR007667">
    <property type="entry name" value="Hypoxia_induced_domain"/>
</dbReference>
<reference evidence="6 7" key="1">
    <citation type="submission" date="2016-10" db="EMBL/GenBank/DDBJ databases">
        <authorList>
            <person name="de Groot N.N."/>
        </authorList>
    </citation>
    <scope>NUCLEOTIDE SEQUENCE [LARGE SCALE GENOMIC DNA]</scope>
    <source>
        <strain evidence="6 7">U95</strain>
    </source>
</reference>
<dbReference type="Proteomes" id="UP000198767">
    <property type="component" value="Unassembled WGS sequence"/>
</dbReference>
<feature type="transmembrane region" description="Helical" evidence="4">
    <location>
        <begin position="6"/>
        <end position="25"/>
    </location>
</feature>
<dbReference type="RefSeq" id="WP_090220384.1">
    <property type="nucleotide sequence ID" value="NZ_CANMHN010000010.1"/>
</dbReference>